<feature type="signal peptide" evidence="1">
    <location>
        <begin position="1"/>
        <end position="21"/>
    </location>
</feature>
<proteinExistence type="predicted"/>
<dbReference type="EMBL" id="JAPQKO010000006">
    <property type="protein sequence ID" value="KAJ5156016.1"/>
    <property type="molecule type" value="Genomic_DNA"/>
</dbReference>
<feature type="chain" id="PRO_5040927477" evidence="1">
    <location>
        <begin position="22"/>
        <end position="82"/>
    </location>
</feature>
<name>A0A9W9HRE4_9EURO</name>
<keyword evidence="1" id="KW-0732">Signal</keyword>
<dbReference type="AlphaFoldDB" id="A0A9W9HRE4"/>
<accession>A0A9W9HRE4</accession>
<comment type="caution">
    <text evidence="2">The sequence shown here is derived from an EMBL/GenBank/DDBJ whole genome shotgun (WGS) entry which is preliminary data.</text>
</comment>
<sequence>MLLLRLYIATIPWTTLVGMAADQLDLIILVDAANEFLDETPPTALTLVREDNGKEVRDAQGDVAMEYRQCSARKCCLQSASR</sequence>
<evidence type="ECO:0000313" key="2">
    <source>
        <dbReference type="EMBL" id="KAJ5156016.1"/>
    </source>
</evidence>
<organism evidence="2 3">
    <name type="scientific">Penicillium capsulatum</name>
    <dbReference type="NCBI Taxonomy" id="69766"/>
    <lineage>
        <taxon>Eukaryota</taxon>
        <taxon>Fungi</taxon>
        <taxon>Dikarya</taxon>
        <taxon>Ascomycota</taxon>
        <taxon>Pezizomycotina</taxon>
        <taxon>Eurotiomycetes</taxon>
        <taxon>Eurotiomycetidae</taxon>
        <taxon>Eurotiales</taxon>
        <taxon>Aspergillaceae</taxon>
        <taxon>Penicillium</taxon>
    </lineage>
</organism>
<reference evidence="2" key="2">
    <citation type="journal article" date="2023" name="IMA Fungus">
        <title>Comparative genomic study of the Penicillium genus elucidates a diverse pangenome and 15 lateral gene transfer events.</title>
        <authorList>
            <person name="Petersen C."/>
            <person name="Sorensen T."/>
            <person name="Nielsen M.R."/>
            <person name="Sondergaard T.E."/>
            <person name="Sorensen J.L."/>
            <person name="Fitzpatrick D.A."/>
            <person name="Frisvad J.C."/>
            <person name="Nielsen K.L."/>
        </authorList>
    </citation>
    <scope>NUCLEOTIDE SEQUENCE</scope>
    <source>
        <strain evidence="2">IBT 21917</strain>
    </source>
</reference>
<reference evidence="2" key="1">
    <citation type="submission" date="2022-11" db="EMBL/GenBank/DDBJ databases">
        <authorList>
            <person name="Petersen C."/>
        </authorList>
    </citation>
    <scope>NUCLEOTIDE SEQUENCE</scope>
    <source>
        <strain evidence="2">IBT 21917</strain>
    </source>
</reference>
<protein>
    <submittedName>
        <fullName evidence="2">Uncharacterized protein</fullName>
    </submittedName>
</protein>
<dbReference type="Proteomes" id="UP001146351">
    <property type="component" value="Unassembled WGS sequence"/>
</dbReference>
<evidence type="ECO:0000313" key="3">
    <source>
        <dbReference type="Proteomes" id="UP001146351"/>
    </source>
</evidence>
<evidence type="ECO:0000256" key="1">
    <source>
        <dbReference type="SAM" id="SignalP"/>
    </source>
</evidence>
<keyword evidence="3" id="KW-1185">Reference proteome</keyword>
<gene>
    <name evidence="2" type="ORF">N7492_008819</name>
</gene>